<name>A0A2D3FAI8_9CAUD</name>
<evidence type="ECO:0000313" key="1">
    <source>
        <dbReference type="EMBL" id="ATU47016.1"/>
    </source>
</evidence>
<evidence type="ECO:0000313" key="2">
    <source>
        <dbReference type="Proteomes" id="UP000262103"/>
    </source>
</evidence>
<accession>A0A2D3FAI8</accession>
<keyword evidence="2" id="KW-1185">Reference proteome</keyword>
<dbReference type="EMBL" id="MF629150">
    <property type="protein sequence ID" value="ATU47016.1"/>
    <property type="molecule type" value="Genomic_DNA"/>
</dbReference>
<organism evidence="1 2">
    <name type="scientific">Salinibacter phage SRUTV-1</name>
    <dbReference type="NCBI Taxonomy" id="2684227"/>
    <lineage>
        <taxon>Viruses</taxon>
        <taxon>Duplodnaviria</taxon>
        <taxon>Heunggongvirae</taxon>
        <taxon>Uroviricota</taxon>
        <taxon>Caudoviricetes</taxon>
        <taxon>Kairosalinivirus</taxon>
        <taxon>Kairosalinivirus SRUTV1</taxon>
    </lineage>
</organism>
<dbReference type="GeneID" id="40236474"/>
<reference evidence="1 2" key="1">
    <citation type="journal article" date="2018" name="ISME J.">
        <title>Characterization of ecologically diverse viruses infecting co-occurring strains of cosmopolitan hyperhalophilic Bacteroidetes.</title>
        <authorList>
            <person name="Villamor J."/>
            <person name="Ramos-Barbero M.D."/>
            <person name="Gonzalez-Torres P."/>
            <person name="Gabaldon T."/>
            <person name="Rossello-Mora R."/>
            <person name="Meseguer I."/>
            <person name="Martinez-Garcia M."/>
            <person name="Santos F."/>
            <person name="Anton J."/>
        </authorList>
    </citation>
    <scope>NUCLEOTIDE SEQUENCE [LARGE SCALE GENOMIC DNA]</scope>
    <source>
        <strain evidence="1">SRUTV-1</strain>
    </source>
</reference>
<dbReference type="KEGG" id="vg:40236474"/>
<dbReference type="RefSeq" id="YP_009639676.1">
    <property type="nucleotide sequence ID" value="NC_042353.1"/>
</dbReference>
<sequence length="168" mass="19328">MSSFTPENDAFTRRAHREAKREIYPRFLPDDYVMVDLFGTDRDYYDDEDYEARVFREELDEPLTLSIQERFRRMKYADYREVTIATSYGDMQLHLSDSAADLLVYGYYDDEAGELGETVVVSVSGLKYALAEGEVDVQMQQHGSKEHVFACLPIQDLIDAGACVLHVD</sequence>
<proteinExistence type="predicted"/>
<protein>
    <submittedName>
        <fullName evidence="1">Uncharacterized protein</fullName>
    </submittedName>
</protein>
<dbReference type="Proteomes" id="UP000262103">
    <property type="component" value="Segment"/>
</dbReference>